<keyword evidence="3" id="KW-1185">Reference proteome</keyword>
<protein>
    <submittedName>
        <fullName evidence="2">Uncharacterized protein</fullName>
    </submittedName>
</protein>
<feature type="compositionally biased region" description="Basic and acidic residues" evidence="1">
    <location>
        <begin position="79"/>
        <end position="91"/>
    </location>
</feature>
<feature type="region of interest" description="Disordered" evidence="1">
    <location>
        <begin position="77"/>
        <end position="106"/>
    </location>
</feature>
<accession>A0A7X5QSB9</accession>
<evidence type="ECO:0000313" key="2">
    <source>
        <dbReference type="EMBL" id="NID14412.1"/>
    </source>
</evidence>
<dbReference type="AlphaFoldDB" id="A0A7X5QSB9"/>
<sequence>MSTVTWLPRPVLMGAPVPQQYGAAENGVPFVMVRELANCDLWRVSLYPDGNPERAIESRAASERQAKRFIERWAAARTLEPRAPEKAKKADPAWAPRKPKGSDDRS</sequence>
<gene>
    <name evidence="2" type="ORF">HBF32_02910</name>
</gene>
<evidence type="ECO:0000313" key="3">
    <source>
        <dbReference type="Proteomes" id="UP000518878"/>
    </source>
</evidence>
<dbReference type="RefSeq" id="WP_166698127.1">
    <property type="nucleotide sequence ID" value="NZ_JAAQTL010000001.1"/>
</dbReference>
<dbReference type="Proteomes" id="UP000518878">
    <property type="component" value="Unassembled WGS sequence"/>
</dbReference>
<reference evidence="2 3" key="1">
    <citation type="journal article" date="2006" name="Int. J. Syst. Evol. Microbiol.">
        <title>Dyella yeojuensis sp. nov., isolated from greenhouse soil in Korea.</title>
        <authorList>
            <person name="Kim B.Y."/>
            <person name="Weon H.Y."/>
            <person name="Lee K.H."/>
            <person name="Seok S.J."/>
            <person name="Kwon S.W."/>
            <person name="Go S.J."/>
            <person name="Stackebrandt E."/>
        </authorList>
    </citation>
    <scope>NUCLEOTIDE SEQUENCE [LARGE SCALE GENOMIC DNA]</scope>
    <source>
        <strain evidence="2 3">DSM 17673</strain>
    </source>
</reference>
<proteinExistence type="predicted"/>
<dbReference type="EMBL" id="JAAQTL010000001">
    <property type="protein sequence ID" value="NID14412.1"/>
    <property type="molecule type" value="Genomic_DNA"/>
</dbReference>
<evidence type="ECO:0000256" key="1">
    <source>
        <dbReference type="SAM" id="MobiDB-lite"/>
    </source>
</evidence>
<name>A0A7X5QSB9_9GAMM</name>
<organism evidence="2 3">
    <name type="scientific">Luteibacter yeojuensis</name>
    <dbReference type="NCBI Taxonomy" id="345309"/>
    <lineage>
        <taxon>Bacteria</taxon>
        <taxon>Pseudomonadati</taxon>
        <taxon>Pseudomonadota</taxon>
        <taxon>Gammaproteobacteria</taxon>
        <taxon>Lysobacterales</taxon>
        <taxon>Rhodanobacteraceae</taxon>
        <taxon>Luteibacter</taxon>
    </lineage>
</organism>
<comment type="caution">
    <text evidence="2">The sequence shown here is derived from an EMBL/GenBank/DDBJ whole genome shotgun (WGS) entry which is preliminary data.</text>
</comment>